<dbReference type="EMBL" id="CP126969">
    <property type="protein sequence ID" value="WIM67502.1"/>
    <property type="molecule type" value="Genomic_DNA"/>
</dbReference>
<keyword evidence="1" id="KW-1133">Transmembrane helix</keyword>
<evidence type="ECO:0000313" key="3">
    <source>
        <dbReference type="Proteomes" id="UP001225598"/>
    </source>
</evidence>
<feature type="transmembrane region" description="Helical" evidence="1">
    <location>
        <begin position="89"/>
        <end position="110"/>
    </location>
</feature>
<evidence type="ECO:0000313" key="2">
    <source>
        <dbReference type="EMBL" id="WIM67502.1"/>
    </source>
</evidence>
<evidence type="ECO:0000256" key="1">
    <source>
        <dbReference type="SAM" id="Phobius"/>
    </source>
</evidence>
<gene>
    <name evidence="2" type="ORF">QP027_10425</name>
</gene>
<protein>
    <submittedName>
        <fullName evidence="2">DUF3054 domain-containing protein</fullName>
    </submittedName>
</protein>
<feature type="transmembrane region" description="Helical" evidence="1">
    <location>
        <begin position="34"/>
        <end position="54"/>
    </location>
</feature>
<keyword evidence="3" id="KW-1185">Reference proteome</keyword>
<reference evidence="2 3" key="1">
    <citation type="submission" date="2023-05" db="EMBL/GenBank/DDBJ databases">
        <title>Corynebacterium suedekumii sp. nov. and Corynebacterium breve sp. nov. isolated from raw cow's milk.</title>
        <authorList>
            <person name="Baer M.K."/>
            <person name="Mehl L."/>
            <person name="Hellmuth R."/>
            <person name="Marke G."/>
            <person name="Lipski A."/>
        </authorList>
    </citation>
    <scope>NUCLEOTIDE SEQUENCE [LARGE SCALE GENOMIC DNA]</scope>
    <source>
        <strain evidence="2 3">R4</strain>
    </source>
</reference>
<feature type="transmembrane region" description="Helical" evidence="1">
    <location>
        <begin position="66"/>
        <end position="83"/>
    </location>
</feature>
<keyword evidence="1" id="KW-0812">Transmembrane</keyword>
<dbReference type="Proteomes" id="UP001225598">
    <property type="component" value="Chromosome"/>
</dbReference>
<organism evidence="2 3">
    <name type="scientific">Corynebacterium breve</name>
    <dbReference type="NCBI Taxonomy" id="3049799"/>
    <lineage>
        <taxon>Bacteria</taxon>
        <taxon>Bacillati</taxon>
        <taxon>Actinomycetota</taxon>
        <taxon>Actinomycetes</taxon>
        <taxon>Mycobacteriales</taxon>
        <taxon>Corynebacteriaceae</taxon>
        <taxon>Corynebacterium</taxon>
    </lineage>
</organism>
<proteinExistence type="predicted"/>
<dbReference type="InterPro" id="IPR021414">
    <property type="entry name" value="DUF3054"/>
</dbReference>
<keyword evidence="1" id="KW-0472">Membrane</keyword>
<name>A0ABY8VEG9_9CORY</name>
<accession>A0ABY8VEG9</accession>
<dbReference type="Pfam" id="PF11255">
    <property type="entry name" value="DUF3054"/>
    <property type="match status" value="1"/>
</dbReference>
<dbReference type="RefSeq" id="WP_284824639.1">
    <property type="nucleotide sequence ID" value="NZ_CP126969.1"/>
</dbReference>
<sequence>MKKTTAFSLDLVAISVFAVLARMAHQSDEMPFNFMGFLSTLWPFVIGVGAGWLIAELTKIAKGRAVVIWLVTVIVGLTIWGMRNSAFPHWSFIIVASVMSALLMFGWRGIASLIARKK</sequence>